<feature type="compositionally biased region" description="Basic residues" evidence="1">
    <location>
        <begin position="618"/>
        <end position="628"/>
    </location>
</feature>
<feature type="region of interest" description="Disordered" evidence="1">
    <location>
        <begin position="229"/>
        <end position="291"/>
    </location>
</feature>
<feature type="compositionally biased region" description="Polar residues" evidence="1">
    <location>
        <begin position="550"/>
        <end position="579"/>
    </location>
</feature>
<protein>
    <submittedName>
        <fullName evidence="2">Uncharacterized protein</fullName>
    </submittedName>
</protein>
<feature type="region of interest" description="Disordered" evidence="1">
    <location>
        <begin position="603"/>
        <end position="633"/>
    </location>
</feature>
<proteinExistence type="predicted"/>
<feature type="region of interest" description="Disordered" evidence="1">
    <location>
        <begin position="550"/>
        <end position="583"/>
    </location>
</feature>
<feature type="compositionally biased region" description="Low complexity" evidence="1">
    <location>
        <begin position="264"/>
        <end position="281"/>
    </location>
</feature>
<feature type="compositionally biased region" description="Basic and acidic residues" evidence="1">
    <location>
        <begin position="15"/>
        <end position="30"/>
    </location>
</feature>
<feature type="region of interest" description="Disordered" evidence="1">
    <location>
        <begin position="13"/>
        <end position="60"/>
    </location>
</feature>
<evidence type="ECO:0000256" key="1">
    <source>
        <dbReference type="SAM" id="MobiDB-lite"/>
    </source>
</evidence>
<feature type="compositionally biased region" description="Low complexity" evidence="1">
    <location>
        <begin position="506"/>
        <end position="527"/>
    </location>
</feature>
<feature type="region of interest" description="Disordered" evidence="1">
    <location>
        <begin position="503"/>
        <end position="527"/>
    </location>
</feature>
<dbReference type="Proteomes" id="UP001642540">
    <property type="component" value="Unassembled WGS sequence"/>
</dbReference>
<gene>
    <name evidence="2" type="ORF">ODALV1_LOCUS21375</name>
</gene>
<evidence type="ECO:0000313" key="2">
    <source>
        <dbReference type="EMBL" id="CAL8126388.1"/>
    </source>
</evidence>
<reference evidence="2 3" key="1">
    <citation type="submission" date="2024-08" db="EMBL/GenBank/DDBJ databases">
        <authorList>
            <person name="Cucini C."/>
            <person name="Frati F."/>
        </authorList>
    </citation>
    <scope>NUCLEOTIDE SEQUENCE [LARGE SCALE GENOMIC DNA]</scope>
</reference>
<accession>A0ABP1RD13</accession>
<sequence length="707" mass="77153">MGIRTKVYVKASSLTDERKKEEQSQIPKEEDISEAPGVEEQEKAKSSTSKSPGKIGKISKSAVKLRTPASMARLGGIKVGTRKLKKHRKRTLYVHAANKILRTSIKSNKSKRTTRASEEKARGSTTALPCRTSTRTCVRRNSREGIPESPLRTVELIKRPVELREPATKLLFMASLGLYPQTGESDMTPIVVVKELCSSPGKKNGVRKSLELPLIPFHKRYIDLSNQDKRSFSENIKPATSKQGKKEKEQQKVNPDIVNNNNVSKESTTSKSDAKKSTSPSNLPPPPPVTVNLVTQNVTANSKDASKCKTSDYKPPPPPVINGFKINNNSIKSTLATASTSTSHSLTITPAINKLSVTYSSEAENSASKPKSLLKNKLTVSSTSLKEGLSFYLGPNSKTNFVTPEAHKPMSSELVFNSYEGLPSAMNLMLSNVSIIPKQTITVPSRKRSASPKISDLRYMEQGSITNANMNGNYSAQDKRRRLKSHKNIPEAAKSVQPFSLTVPVSSKSISPSSSSSNNFYSQSNANTPVPEEALNLCVKNRPSVQPIMTTINNNKLPPKLQNTSNAASDRKQSANGQIPLNLVIPRPPPLMKAPLEITNIANSKCPQNVKQAAKAKSQPKKPRKPRQKTNQPAVQMQQFLPTLPPVPLLPADTTVHAKSLLKCMNGEENACVREVGESLDSVKTMLARLQTSIGPAVNGVRLITIE</sequence>
<keyword evidence="3" id="KW-1185">Reference proteome</keyword>
<dbReference type="EMBL" id="CAXLJM020000072">
    <property type="protein sequence ID" value="CAL8126388.1"/>
    <property type="molecule type" value="Genomic_DNA"/>
</dbReference>
<feature type="region of interest" description="Disordered" evidence="1">
    <location>
        <begin position="106"/>
        <end position="129"/>
    </location>
</feature>
<evidence type="ECO:0000313" key="3">
    <source>
        <dbReference type="Proteomes" id="UP001642540"/>
    </source>
</evidence>
<comment type="caution">
    <text evidence="2">The sequence shown here is derived from an EMBL/GenBank/DDBJ whole genome shotgun (WGS) entry which is preliminary data.</text>
</comment>
<feature type="compositionally biased region" description="Low complexity" evidence="1">
    <location>
        <begin position="46"/>
        <end position="60"/>
    </location>
</feature>
<name>A0ABP1RD13_9HEXA</name>
<organism evidence="2 3">
    <name type="scientific">Orchesella dallaii</name>
    <dbReference type="NCBI Taxonomy" id="48710"/>
    <lineage>
        <taxon>Eukaryota</taxon>
        <taxon>Metazoa</taxon>
        <taxon>Ecdysozoa</taxon>
        <taxon>Arthropoda</taxon>
        <taxon>Hexapoda</taxon>
        <taxon>Collembola</taxon>
        <taxon>Entomobryomorpha</taxon>
        <taxon>Entomobryoidea</taxon>
        <taxon>Orchesellidae</taxon>
        <taxon>Orchesellinae</taxon>
        <taxon>Orchesella</taxon>
    </lineage>
</organism>